<organism evidence="2 3">
    <name type="scientific">Asterophora parasitica</name>
    <dbReference type="NCBI Taxonomy" id="117018"/>
    <lineage>
        <taxon>Eukaryota</taxon>
        <taxon>Fungi</taxon>
        <taxon>Dikarya</taxon>
        <taxon>Basidiomycota</taxon>
        <taxon>Agaricomycotina</taxon>
        <taxon>Agaricomycetes</taxon>
        <taxon>Agaricomycetidae</taxon>
        <taxon>Agaricales</taxon>
        <taxon>Tricholomatineae</taxon>
        <taxon>Lyophyllaceae</taxon>
        <taxon>Asterophora</taxon>
    </lineage>
</organism>
<sequence length="235" mass="26222">MSNIAGSTGATTAGTAPRAPLSNDVAGQIVTVMQRTLGGLDTTLNKLNEQSRVFNEGVRPQMDKTSQIEDLQKRLNEHSKAQRRLVRAAKKTIREDFKNTVSDRLRDDISAQIRREVEIQVKDQVELQIGDHIPVPLELQAIDNNRQIAEIKAALANSEARAKNSHLQGRNLDEPLAPVLKPDGNKSQVFPADLRSLFCYDLDMSNVLMKDFGLEEEDSLSANYGRFMRHIGSFQ</sequence>
<gene>
    <name evidence="2" type="ORF">DXG03_001483</name>
</gene>
<dbReference type="Proteomes" id="UP000775547">
    <property type="component" value="Unassembled WGS sequence"/>
</dbReference>
<accession>A0A9P7GHG3</accession>
<evidence type="ECO:0000256" key="1">
    <source>
        <dbReference type="SAM" id="MobiDB-lite"/>
    </source>
</evidence>
<reference evidence="2" key="1">
    <citation type="submission" date="2020-07" db="EMBL/GenBank/DDBJ databases">
        <authorList>
            <person name="Nieuwenhuis M."/>
            <person name="Van De Peppel L.J.J."/>
        </authorList>
    </citation>
    <scope>NUCLEOTIDE SEQUENCE</scope>
    <source>
        <strain evidence="2">AP01</strain>
        <tissue evidence="2">Mycelium</tissue>
    </source>
</reference>
<dbReference type="AlphaFoldDB" id="A0A9P7GHG3"/>
<comment type="caution">
    <text evidence="2">The sequence shown here is derived from an EMBL/GenBank/DDBJ whole genome shotgun (WGS) entry which is preliminary data.</text>
</comment>
<dbReference type="OrthoDB" id="3181072at2759"/>
<proteinExistence type="predicted"/>
<feature type="non-terminal residue" evidence="2">
    <location>
        <position position="235"/>
    </location>
</feature>
<feature type="region of interest" description="Disordered" evidence="1">
    <location>
        <begin position="1"/>
        <end position="21"/>
    </location>
</feature>
<name>A0A9P7GHG3_9AGAR</name>
<reference evidence="2" key="2">
    <citation type="submission" date="2021-10" db="EMBL/GenBank/DDBJ databases">
        <title>Phylogenomics reveals ancestral predisposition of the termite-cultivated fungus Termitomyces towards a domesticated lifestyle.</title>
        <authorList>
            <person name="Auxier B."/>
            <person name="Grum-Grzhimaylo A."/>
            <person name="Cardenas M.E."/>
            <person name="Lodge J.D."/>
            <person name="Laessoe T."/>
            <person name="Pedersen O."/>
            <person name="Smith M.E."/>
            <person name="Kuyper T.W."/>
            <person name="Franco-Molano E.A."/>
            <person name="Baroni T.J."/>
            <person name="Aanen D.K."/>
        </authorList>
    </citation>
    <scope>NUCLEOTIDE SEQUENCE</scope>
    <source>
        <strain evidence="2">AP01</strain>
        <tissue evidence="2">Mycelium</tissue>
    </source>
</reference>
<dbReference type="EMBL" id="JABCKV010000013">
    <property type="protein sequence ID" value="KAG5647112.1"/>
    <property type="molecule type" value="Genomic_DNA"/>
</dbReference>
<evidence type="ECO:0000313" key="3">
    <source>
        <dbReference type="Proteomes" id="UP000775547"/>
    </source>
</evidence>
<keyword evidence="3" id="KW-1185">Reference proteome</keyword>
<feature type="compositionally biased region" description="Low complexity" evidence="1">
    <location>
        <begin position="1"/>
        <end position="16"/>
    </location>
</feature>
<protein>
    <submittedName>
        <fullName evidence="2">Uncharacterized protein</fullName>
    </submittedName>
</protein>
<evidence type="ECO:0000313" key="2">
    <source>
        <dbReference type="EMBL" id="KAG5647112.1"/>
    </source>
</evidence>